<dbReference type="Proteomes" id="UP000033671">
    <property type="component" value="Unassembled WGS sequence"/>
</dbReference>
<name>A0A0F3NTM6_ORITS</name>
<feature type="signal peptide" evidence="1">
    <location>
        <begin position="1"/>
        <end position="22"/>
    </location>
</feature>
<keyword evidence="1" id="KW-0732">Signal</keyword>
<evidence type="ECO:0000313" key="3">
    <source>
        <dbReference type="Proteomes" id="UP000033671"/>
    </source>
</evidence>
<accession>A0A0F3NTM6</accession>
<comment type="caution">
    <text evidence="2">The sequence shown here is derived from an EMBL/GenBank/DDBJ whole genome shotgun (WGS) entry which is preliminary data.</text>
</comment>
<protein>
    <submittedName>
        <fullName evidence="2">Uncharacterized protein</fullName>
    </submittedName>
</protein>
<feature type="chain" id="PRO_5002465190" evidence="1">
    <location>
        <begin position="23"/>
        <end position="267"/>
    </location>
</feature>
<dbReference type="AlphaFoldDB" id="A0A0F3NTM6"/>
<dbReference type="EMBL" id="LAOA01000156">
    <property type="protein sequence ID" value="KJV71101.1"/>
    <property type="molecule type" value="Genomic_DNA"/>
</dbReference>
<gene>
    <name evidence="2" type="ORF">OTSTA716_2372</name>
</gene>
<evidence type="ECO:0000256" key="1">
    <source>
        <dbReference type="SAM" id="SignalP"/>
    </source>
</evidence>
<evidence type="ECO:0000313" key="2">
    <source>
        <dbReference type="EMBL" id="KJV71101.1"/>
    </source>
</evidence>
<reference evidence="2 3" key="1">
    <citation type="submission" date="2015-01" db="EMBL/GenBank/DDBJ databases">
        <title>Genome Sequencing of Rickettsiales.</title>
        <authorList>
            <person name="Daugherty S.C."/>
            <person name="Su Q."/>
            <person name="Abolude K."/>
            <person name="Beier-Sexton M."/>
            <person name="Carlyon J.A."/>
            <person name="Carter R."/>
            <person name="Day N.P."/>
            <person name="Dumler S.J."/>
            <person name="Dyachenko V."/>
            <person name="Godinez A."/>
            <person name="Kurtti T.J."/>
            <person name="Lichay M."/>
            <person name="Mullins K.E."/>
            <person name="Ott S."/>
            <person name="Pappas-Brown V."/>
            <person name="Paris D.H."/>
            <person name="Patel P."/>
            <person name="Richards A.L."/>
            <person name="Sadzewicz L."/>
            <person name="Sears K."/>
            <person name="Seidman D."/>
            <person name="Sengamalay N."/>
            <person name="Stenos J."/>
            <person name="Tallon L.J."/>
            <person name="Vincent G."/>
            <person name="Fraser C.M."/>
            <person name="Munderloh U."/>
            <person name="Dunning-Hotopp J.C."/>
        </authorList>
    </citation>
    <scope>NUCLEOTIDE SEQUENCE [LARGE SCALE GENOMIC DNA]</scope>
    <source>
        <strain evidence="2 3">TA716</strain>
    </source>
</reference>
<sequence length="267" mass="29296">MKMRKFWLAIALSLPCSLPAVAYDLSDLKKLEELEKLERLQHLQQLKQEEKIASYYFRLYGGYSSCVQEELDLSASVGASERSILREISNLANQYANSSTFMVSLGMYCTRSLMLELSLGYMQNMIFGCDMDINTTRGLVKLKNVPIGAFAKAIANLTGFSIPSVSAECKLCWDMCSGSFGSIFITGGICIQSIILGVGTTTLNNKVIFLPGSTIGAGFAINVTQDTSLTISINGTYLHSSHLLSNENVKIEGLYGYNLLLGVKHNF</sequence>
<organism evidence="2 3">
    <name type="scientific">Orientia tsutsugamushi str. TA716</name>
    <dbReference type="NCBI Taxonomy" id="1359175"/>
    <lineage>
        <taxon>Bacteria</taxon>
        <taxon>Pseudomonadati</taxon>
        <taxon>Pseudomonadota</taxon>
        <taxon>Alphaproteobacteria</taxon>
        <taxon>Rickettsiales</taxon>
        <taxon>Rickettsiaceae</taxon>
        <taxon>Rickettsieae</taxon>
        <taxon>Orientia</taxon>
    </lineage>
</organism>
<proteinExistence type="predicted"/>
<dbReference type="PATRIC" id="fig|1359175.3.peg.808"/>